<dbReference type="NCBIfam" id="NF001159">
    <property type="entry name" value="PRK00150.1-3"/>
    <property type="match status" value="1"/>
</dbReference>
<protein>
    <recommendedName>
        <fullName evidence="2">Peptide deformylase</fullName>
        <shortName evidence="2">PDF</shortName>
        <ecNumber evidence="2">3.5.1.88</ecNumber>
    </recommendedName>
    <alternativeName>
        <fullName evidence="2">Polypeptide deformylase</fullName>
    </alternativeName>
</protein>
<feature type="binding site" evidence="2">
    <location>
        <position position="134"/>
    </location>
    <ligand>
        <name>Fe cation</name>
        <dbReference type="ChEBI" id="CHEBI:24875"/>
    </ligand>
</feature>
<dbReference type="GO" id="GO:0006412">
    <property type="term" value="P:translation"/>
    <property type="evidence" value="ECO:0007669"/>
    <property type="project" value="UniProtKB-UniRule"/>
</dbReference>
<dbReference type="PANTHER" id="PTHR10458:SF22">
    <property type="entry name" value="PEPTIDE DEFORMYLASE"/>
    <property type="match status" value="1"/>
</dbReference>
<keyword evidence="4" id="KW-1185">Reference proteome</keyword>
<dbReference type="AlphaFoldDB" id="A0A1G7BIA1"/>
<proteinExistence type="inferred from homology"/>
<evidence type="ECO:0000313" key="4">
    <source>
        <dbReference type="Proteomes" id="UP000199628"/>
    </source>
</evidence>
<keyword evidence="2" id="KW-0408">Iron</keyword>
<dbReference type="PIRSF" id="PIRSF004749">
    <property type="entry name" value="Pep_def"/>
    <property type="match status" value="1"/>
</dbReference>
<evidence type="ECO:0000256" key="2">
    <source>
        <dbReference type="HAMAP-Rule" id="MF_00163"/>
    </source>
</evidence>
<accession>A0A1G7BIA1</accession>
<comment type="catalytic activity">
    <reaction evidence="2">
        <text>N-terminal N-formyl-L-methionyl-[peptide] + H2O = N-terminal L-methionyl-[peptide] + formate</text>
        <dbReference type="Rhea" id="RHEA:24420"/>
        <dbReference type="Rhea" id="RHEA-COMP:10639"/>
        <dbReference type="Rhea" id="RHEA-COMP:10640"/>
        <dbReference type="ChEBI" id="CHEBI:15377"/>
        <dbReference type="ChEBI" id="CHEBI:15740"/>
        <dbReference type="ChEBI" id="CHEBI:49298"/>
        <dbReference type="ChEBI" id="CHEBI:64731"/>
        <dbReference type="EC" id="3.5.1.88"/>
    </reaction>
</comment>
<dbReference type="OrthoDB" id="9804313at2"/>
<dbReference type="HAMAP" id="MF_00163">
    <property type="entry name" value="Pep_deformylase"/>
    <property type="match status" value="1"/>
</dbReference>
<gene>
    <name evidence="2" type="primary">def</name>
    <name evidence="3" type="ORF">SAMN04488239_11688</name>
</gene>
<keyword evidence="2" id="KW-0479">Metal-binding</keyword>
<name>A0A1G7BIA1_9RHOB</name>
<dbReference type="GO" id="GO:0042586">
    <property type="term" value="F:peptide deformylase activity"/>
    <property type="evidence" value="ECO:0007669"/>
    <property type="project" value="UniProtKB-UniRule"/>
</dbReference>
<organism evidence="3 4">
    <name type="scientific">Ruegeria marina</name>
    <dbReference type="NCBI Taxonomy" id="639004"/>
    <lineage>
        <taxon>Bacteria</taxon>
        <taxon>Pseudomonadati</taxon>
        <taxon>Pseudomonadota</taxon>
        <taxon>Alphaproteobacteria</taxon>
        <taxon>Rhodobacterales</taxon>
        <taxon>Roseobacteraceae</taxon>
        <taxon>Ruegeria</taxon>
    </lineage>
</organism>
<comment type="similarity">
    <text evidence="1 2">Belongs to the polypeptide deformylase family.</text>
</comment>
<dbReference type="Proteomes" id="UP000199628">
    <property type="component" value="Unassembled WGS sequence"/>
</dbReference>
<keyword evidence="2" id="KW-0648">Protein biosynthesis</keyword>
<dbReference type="EC" id="3.5.1.88" evidence="2"/>
<feature type="active site" evidence="2">
    <location>
        <position position="135"/>
    </location>
</feature>
<dbReference type="NCBIfam" id="TIGR00079">
    <property type="entry name" value="pept_deformyl"/>
    <property type="match status" value="1"/>
</dbReference>
<keyword evidence="2" id="KW-0378">Hydrolase</keyword>
<feature type="binding site" evidence="2">
    <location>
        <position position="138"/>
    </location>
    <ligand>
        <name>Fe cation</name>
        <dbReference type="ChEBI" id="CHEBI:24875"/>
    </ligand>
</feature>
<reference evidence="4" key="1">
    <citation type="submission" date="2016-10" db="EMBL/GenBank/DDBJ databases">
        <authorList>
            <person name="Varghese N."/>
            <person name="Submissions S."/>
        </authorList>
    </citation>
    <scope>NUCLEOTIDE SEQUENCE [LARGE SCALE GENOMIC DNA]</scope>
    <source>
        <strain evidence="4">CGMCC 1.9108</strain>
    </source>
</reference>
<dbReference type="EMBL" id="FMZV01000016">
    <property type="protein sequence ID" value="SDE26166.1"/>
    <property type="molecule type" value="Genomic_DNA"/>
</dbReference>
<dbReference type="SUPFAM" id="SSF56420">
    <property type="entry name" value="Peptide deformylase"/>
    <property type="match status" value="1"/>
</dbReference>
<sequence length="165" mass="18379">MSILQILTWPDERLSQRCAPVEGIVPDDLIRDMFDTMYAAKGRGLAAPQVGVMQRFFVMDVGWKEATPSPMVMINPVIMAAERVPVEMEEVCLSIPGLSVPVSRPKAVTVQWTAPEGDIHMADFDGFEARCIQHEFDHLNGVISLDHLDEPSRIACLTAYEKARP</sequence>
<evidence type="ECO:0000256" key="1">
    <source>
        <dbReference type="ARBA" id="ARBA00010759"/>
    </source>
</evidence>
<dbReference type="GO" id="GO:0046872">
    <property type="term" value="F:metal ion binding"/>
    <property type="evidence" value="ECO:0007669"/>
    <property type="project" value="UniProtKB-KW"/>
</dbReference>
<dbReference type="Pfam" id="PF01327">
    <property type="entry name" value="Pep_deformylase"/>
    <property type="match status" value="1"/>
</dbReference>
<dbReference type="InterPro" id="IPR023635">
    <property type="entry name" value="Peptide_deformylase"/>
</dbReference>
<comment type="function">
    <text evidence="2">Removes the formyl group from the N-terminal Met of newly synthesized proteins. Requires at least a dipeptide for an efficient rate of reaction. N-terminal L-methionine is a prerequisite for activity but the enzyme has broad specificity at other positions.</text>
</comment>
<evidence type="ECO:0000313" key="3">
    <source>
        <dbReference type="EMBL" id="SDE26166.1"/>
    </source>
</evidence>
<comment type="cofactor">
    <cofactor evidence="2">
        <name>Fe(2+)</name>
        <dbReference type="ChEBI" id="CHEBI:29033"/>
    </cofactor>
    <text evidence="2">Binds 1 Fe(2+) ion.</text>
</comment>
<dbReference type="InterPro" id="IPR036821">
    <property type="entry name" value="Peptide_deformylase_sf"/>
</dbReference>
<dbReference type="PRINTS" id="PR01576">
    <property type="entry name" value="PDEFORMYLASE"/>
</dbReference>
<dbReference type="PANTHER" id="PTHR10458">
    <property type="entry name" value="PEPTIDE DEFORMYLASE"/>
    <property type="match status" value="1"/>
</dbReference>
<dbReference type="CDD" id="cd00487">
    <property type="entry name" value="Pep_deformylase"/>
    <property type="match status" value="1"/>
</dbReference>
<feature type="binding site" evidence="2">
    <location>
        <position position="92"/>
    </location>
    <ligand>
        <name>Fe cation</name>
        <dbReference type="ChEBI" id="CHEBI:24875"/>
    </ligand>
</feature>
<dbReference type="Gene3D" id="3.90.45.10">
    <property type="entry name" value="Peptide deformylase"/>
    <property type="match status" value="1"/>
</dbReference>
<dbReference type="STRING" id="639004.SAMN04488239_11688"/>
<dbReference type="RefSeq" id="WP_093035552.1">
    <property type="nucleotide sequence ID" value="NZ_FMZV01000016.1"/>
</dbReference>